<dbReference type="Proteomes" id="UP000030437">
    <property type="component" value="Unassembled WGS sequence"/>
</dbReference>
<evidence type="ECO:0008006" key="3">
    <source>
        <dbReference type="Google" id="ProtNLM"/>
    </source>
</evidence>
<dbReference type="InterPro" id="IPR036492">
    <property type="entry name" value="YojF_sf"/>
</dbReference>
<proteinExistence type="predicted"/>
<dbReference type="STRING" id="1220589.CD32_07820"/>
<dbReference type="RefSeq" id="WP_036153160.1">
    <property type="nucleotide sequence ID" value="NZ_AVCX01000008.1"/>
</dbReference>
<dbReference type="Pfam" id="PF08830">
    <property type="entry name" value="DUF1806"/>
    <property type="match status" value="1"/>
</dbReference>
<dbReference type="SUPFAM" id="SSF89442">
    <property type="entry name" value="Hypothetical protein YojF"/>
    <property type="match status" value="1"/>
</dbReference>
<keyword evidence="2" id="KW-1185">Reference proteome</keyword>
<comment type="caution">
    <text evidence="1">The sequence shown here is derived from an EMBL/GenBank/DDBJ whole genome shotgun (WGS) entry which is preliminary data.</text>
</comment>
<dbReference type="EMBL" id="JPVP01000053">
    <property type="protein sequence ID" value="KGR85750.1"/>
    <property type="molecule type" value="Genomic_DNA"/>
</dbReference>
<dbReference type="AlphaFoldDB" id="A0A0A3IQN3"/>
<reference evidence="1 2" key="1">
    <citation type="submission" date="2014-02" db="EMBL/GenBank/DDBJ databases">
        <title>Draft genome sequence of Lysinibacillus odysseyi NBRC 100172.</title>
        <authorList>
            <person name="Zhang F."/>
            <person name="Wang G."/>
            <person name="Zhang L."/>
        </authorList>
    </citation>
    <scope>NUCLEOTIDE SEQUENCE [LARGE SCALE GENOMIC DNA]</scope>
    <source>
        <strain evidence="1 2">NBRC 100172</strain>
    </source>
</reference>
<sequence>MKEVEVKELQELLNSFANKDVYIHLETTNGAYATHFNENVFNAGAFIRNARIRYELGKVVGDAPHRVGLKMEHGWVYAQGITHFELDERGRLLMAGLDYTGKLAIALEISETPFSY</sequence>
<gene>
    <name evidence="1" type="ORF">CD32_07820</name>
</gene>
<evidence type="ECO:0000313" key="2">
    <source>
        <dbReference type="Proteomes" id="UP000030437"/>
    </source>
</evidence>
<dbReference type="InterPro" id="IPR014934">
    <property type="entry name" value="DUF1806"/>
</dbReference>
<name>A0A0A3IQN3_9BACI</name>
<accession>A0A0A3IQN3</accession>
<dbReference type="eggNOG" id="COG2120">
    <property type="taxonomic scope" value="Bacteria"/>
</dbReference>
<protein>
    <recommendedName>
        <fullName evidence="3">DUF1806 domain-containing protein</fullName>
    </recommendedName>
</protein>
<dbReference type="OrthoDB" id="2352913at2"/>
<organism evidence="1 2">
    <name type="scientific">Lysinibacillus odysseyi 34hs-1 = NBRC 100172</name>
    <dbReference type="NCBI Taxonomy" id="1220589"/>
    <lineage>
        <taxon>Bacteria</taxon>
        <taxon>Bacillati</taxon>
        <taxon>Bacillota</taxon>
        <taxon>Bacilli</taxon>
        <taxon>Bacillales</taxon>
        <taxon>Bacillaceae</taxon>
        <taxon>Lysinibacillus</taxon>
    </lineage>
</organism>
<evidence type="ECO:0000313" key="1">
    <source>
        <dbReference type="EMBL" id="KGR85750.1"/>
    </source>
</evidence>
<dbReference type="Gene3D" id="2.70.180.10">
    <property type="entry name" value="Hypothetical protein YojF"/>
    <property type="match status" value="1"/>
</dbReference>